<sequence>MWVDVQTRAVFVHQDQCVGCQLKYLVGIVYVMQYSIHALSDLLV</sequence>
<comment type="caution">
    <text evidence="1">The sequence shown here is derived from an EMBL/GenBank/DDBJ whole genome shotgun (WGS) entry which is preliminary data.</text>
</comment>
<evidence type="ECO:0000313" key="1">
    <source>
        <dbReference type="EMBL" id="EYB10310.1"/>
    </source>
</evidence>
<dbReference type="Proteomes" id="UP000021175">
    <property type="component" value="Unassembled WGS sequence"/>
</dbReference>
<dbReference type="AlphaFoldDB" id="A0AB73AMI5"/>
<gene>
    <name evidence="1" type="ORF">M119_2647</name>
</gene>
<organism evidence="1 2">
    <name type="scientific">Bacteroides fragilis str. 3783N1-6</name>
    <dbReference type="NCBI Taxonomy" id="1339310"/>
    <lineage>
        <taxon>Bacteria</taxon>
        <taxon>Pseudomonadati</taxon>
        <taxon>Bacteroidota</taxon>
        <taxon>Bacteroidia</taxon>
        <taxon>Bacteroidales</taxon>
        <taxon>Bacteroidaceae</taxon>
        <taxon>Bacteroides</taxon>
    </lineage>
</organism>
<accession>A0AB73AMI5</accession>
<protein>
    <submittedName>
        <fullName evidence="1">Uncharacterized protein</fullName>
    </submittedName>
</protein>
<proteinExistence type="predicted"/>
<dbReference type="EMBL" id="JGEU01000034">
    <property type="protein sequence ID" value="EYB10310.1"/>
    <property type="molecule type" value="Genomic_DNA"/>
</dbReference>
<reference evidence="1 2" key="1">
    <citation type="submission" date="2014-02" db="EMBL/GenBank/DDBJ databases">
        <authorList>
            <person name="Sears C."/>
            <person name="Carroll K."/>
            <person name="Sack B.R."/>
            <person name="Qadri F."/>
            <person name="Myers L.L."/>
            <person name="Chung G.-T."/>
            <person name="Escheverria P."/>
            <person name="Fraser C.M."/>
            <person name="Sadzewicz L."/>
            <person name="Shefchek K.A."/>
            <person name="Tallon L."/>
            <person name="Das S.P."/>
            <person name="Daugherty S."/>
            <person name="Mongodin E.F."/>
        </authorList>
    </citation>
    <scope>NUCLEOTIDE SEQUENCE [LARGE SCALE GENOMIC DNA]</scope>
    <source>
        <strain evidence="1 2">3783N1-6</strain>
    </source>
</reference>
<evidence type="ECO:0000313" key="2">
    <source>
        <dbReference type="Proteomes" id="UP000021175"/>
    </source>
</evidence>
<name>A0AB73AMI5_BACFG</name>